<dbReference type="InterPro" id="IPR003795">
    <property type="entry name" value="DUF192"/>
</dbReference>
<dbReference type="PANTHER" id="PTHR37953:SF1">
    <property type="entry name" value="UPF0127 PROTEIN MJ1496"/>
    <property type="match status" value="1"/>
</dbReference>
<evidence type="ECO:0000313" key="1">
    <source>
        <dbReference type="EMBL" id="NEX45808.1"/>
    </source>
</evidence>
<protein>
    <submittedName>
        <fullName evidence="1">DUF192 domain-containing protein</fullName>
    </submittedName>
</protein>
<dbReference type="EMBL" id="JAAIKE010000001">
    <property type="protein sequence ID" value="NEX45808.1"/>
    <property type="molecule type" value="Genomic_DNA"/>
</dbReference>
<dbReference type="InterPro" id="IPR038695">
    <property type="entry name" value="Saro_0823-like_sf"/>
</dbReference>
<proteinExistence type="predicted"/>
<accession>A0A6B3RLV1</accession>
<gene>
    <name evidence="1" type="ORF">G3572_06305</name>
</gene>
<reference evidence="1 2" key="1">
    <citation type="submission" date="2020-02" db="EMBL/GenBank/DDBJ databases">
        <title>Rhodobacter algicola sp. nov., isolated from microalga culture.</title>
        <authorList>
            <person name="Park C.-Y."/>
        </authorList>
    </citation>
    <scope>NUCLEOTIDE SEQUENCE [LARGE SCALE GENOMIC DNA]</scope>
    <source>
        <strain evidence="1 2">ETT8</strain>
    </source>
</reference>
<name>A0A6B3RLV1_9RHOB</name>
<comment type="caution">
    <text evidence="1">The sequence shown here is derived from an EMBL/GenBank/DDBJ whole genome shotgun (WGS) entry which is preliminary data.</text>
</comment>
<dbReference type="Pfam" id="PF02643">
    <property type="entry name" value="DUF192"/>
    <property type="match status" value="1"/>
</dbReference>
<sequence>MGAVPATAACRDDQVEVRWPGGLARFSVEVADTEATRSRGLMFRESMPQSSGMLFVYDSPRRATFWMKNTLIPLDMIFADPAGRVTKVHANAKPQDVTTIDGGEGVKFVLEINGGLAARLGIPEGAELRHPAITDPAWPCAE</sequence>
<dbReference type="PANTHER" id="PTHR37953">
    <property type="entry name" value="UPF0127 PROTEIN MJ1496"/>
    <property type="match status" value="1"/>
</dbReference>
<keyword evidence="2" id="KW-1185">Reference proteome</keyword>
<organism evidence="1 2">
    <name type="scientific">Pseudotabrizicola algicola</name>
    <dbReference type="NCBI Taxonomy" id="2709381"/>
    <lineage>
        <taxon>Bacteria</taxon>
        <taxon>Pseudomonadati</taxon>
        <taxon>Pseudomonadota</taxon>
        <taxon>Alphaproteobacteria</taxon>
        <taxon>Rhodobacterales</taxon>
        <taxon>Paracoccaceae</taxon>
        <taxon>Pseudotabrizicola</taxon>
    </lineage>
</organism>
<dbReference type="Gene3D" id="2.60.120.1140">
    <property type="entry name" value="Protein of unknown function DUF192"/>
    <property type="match status" value="1"/>
</dbReference>
<dbReference type="AlphaFoldDB" id="A0A6B3RLV1"/>
<evidence type="ECO:0000313" key="2">
    <source>
        <dbReference type="Proteomes" id="UP000481421"/>
    </source>
</evidence>
<dbReference type="Proteomes" id="UP000481421">
    <property type="component" value="Unassembled WGS sequence"/>
</dbReference>